<evidence type="ECO:0000256" key="4">
    <source>
        <dbReference type="ARBA" id="ARBA00022679"/>
    </source>
</evidence>
<comment type="similarity">
    <text evidence="11 12">Belongs to the class I-like SAM-binding methyltransferase superfamily. rRNA adenine N(6)-methyltransferase family.</text>
</comment>
<evidence type="ECO:0000256" key="5">
    <source>
        <dbReference type="ARBA" id="ARBA00022691"/>
    </source>
</evidence>
<dbReference type="Proteomes" id="UP001497382">
    <property type="component" value="Unassembled WGS sequence"/>
</dbReference>
<keyword evidence="10" id="KW-0804">Transcription</keyword>
<keyword evidence="7" id="KW-0809">Transit peptide</keyword>
<evidence type="ECO:0000256" key="12">
    <source>
        <dbReference type="RuleBase" id="RU362106"/>
    </source>
</evidence>
<evidence type="ECO:0000256" key="3">
    <source>
        <dbReference type="ARBA" id="ARBA00022603"/>
    </source>
</evidence>
<evidence type="ECO:0000256" key="2">
    <source>
        <dbReference type="ARBA" id="ARBA00022552"/>
    </source>
</evidence>
<dbReference type="PANTHER" id="PTHR11727:SF13">
    <property type="entry name" value="DIMETHYLADENOSINE TRANSFERASE 2, MITOCHONDRIAL"/>
    <property type="match status" value="1"/>
</dbReference>
<dbReference type="InterPro" id="IPR029063">
    <property type="entry name" value="SAM-dependent_MTases_sf"/>
</dbReference>
<proteinExistence type="inferred from homology"/>
<evidence type="ECO:0000313" key="14">
    <source>
        <dbReference type="Proteomes" id="UP001497382"/>
    </source>
</evidence>
<evidence type="ECO:0000256" key="9">
    <source>
        <dbReference type="ARBA" id="ARBA00023128"/>
    </source>
</evidence>
<dbReference type="GO" id="GO:0005759">
    <property type="term" value="C:mitochondrial matrix"/>
    <property type="evidence" value="ECO:0007669"/>
    <property type="project" value="TreeGrafter"/>
</dbReference>
<feature type="binding site" evidence="11">
    <location>
        <position position="147"/>
    </location>
    <ligand>
        <name>S-adenosyl-L-methionine</name>
        <dbReference type="ChEBI" id="CHEBI:59789"/>
    </ligand>
</feature>
<comment type="caution">
    <text evidence="11">Lacks conserved residue(s) required for the propagation of feature annotation.</text>
</comment>
<dbReference type="GO" id="GO:0006391">
    <property type="term" value="P:transcription initiation at mitochondrial promoter"/>
    <property type="evidence" value="ECO:0007669"/>
    <property type="project" value="TreeGrafter"/>
</dbReference>
<dbReference type="PROSITE" id="PS51689">
    <property type="entry name" value="SAM_RNA_A_N6_MT"/>
    <property type="match status" value="1"/>
</dbReference>
<dbReference type="PANTHER" id="PTHR11727">
    <property type="entry name" value="DIMETHYLADENOSINE TRANSFERASE"/>
    <property type="match status" value="1"/>
</dbReference>
<dbReference type="CDD" id="cd02440">
    <property type="entry name" value="AdoMet_MTases"/>
    <property type="match status" value="1"/>
</dbReference>
<evidence type="ECO:0000256" key="10">
    <source>
        <dbReference type="ARBA" id="ARBA00023163"/>
    </source>
</evidence>
<organism evidence="13 14">
    <name type="scientific">Larinioides sclopetarius</name>
    <dbReference type="NCBI Taxonomy" id="280406"/>
    <lineage>
        <taxon>Eukaryota</taxon>
        <taxon>Metazoa</taxon>
        <taxon>Ecdysozoa</taxon>
        <taxon>Arthropoda</taxon>
        <taxon>Chelicerata</taxon>
        <taxon>Arachnida</taxon>
        <taxon>Araneae</taxon>
        <taxon>Araneomorphae</taxon>
        <taxon>Entelegynae</taxon>
        <taxon>Araneoidea</taxon>
        <taxon>Araneidae</taxon>
        <taxon>Larinioides</taxon>
    </lineage>
</organism>
<dbReference type="Gene3D" id="3.40.50.150">
    <property type="entry name" value="Vaccinia Virus protein VP39"/>
    <property type="match status" value="1"/>
</dbReference>
<dbReference type="PIRSF" id="PIRSF027833">
    <property type="entry name" value="MtTFB2"/>
    <property type="match status" value="1"/>
</dbReference>
<comment type="caution">
    <text evidence="13">The sequence shown here is derived from an EMBL/GenBank/DDBJ whole genome shotgun (WGS) entry which is preliminary data.</text>
</comment>
<evidence type="ECO:0000256" key="1">
    <source>
        <dbReference type="ARBA" id="ARBA00004173"/>
    </source>
</evidence>
<protein>
    <recommendedName>
        <fullName evidence="12">rRNA adenine N(6)-methyltransferase</fullName>
        <ecNumber evidence="12">2.1.1.-</ecNumber>
    </recommendedName>
</protein>
<keyword evidence="9" id="KW-0496">Mitochondrion</keyword>
<gene>
    <name evidence="13" type="ORF">LARSCL_LOCUS22079</name>
</gene>
<evidence type="ECO:0000256" key="7">
    <source>
        <dbReference type="ARBA" id="ARBA00022946"/>
    </source>
</evidence>
<name>A0AAV2BXU2_9ARAC</name>
<evidence type="ECO:0000256" key="11">
    <source>
        <dbReference type="PROSITE-ProRule" id="PRU01026"/>
    </source>
</evidence>
<dbReference type="GO" id="GO:0000179">
    <property type="term" value="F:rRNA (adenine-N6,N6-)-dimethyltransferase activity"/>
    <property type="evidence" value="ECO:0007669"/>
    <property type="project" value="UniProtKB-UniRule"/>
</dbReference>
<dbReference type="SUPFAM" id="SSF53335">
    <property type="entry name" value="S-adenosyl-L-methionine-dependent methyltransferases"/>
    <property type="match status" value="1"/>
</dbReference>
<dbReference type="EC" id="2.1.1.-" evidence="12"/>
<evidence type="ECO:0000256" key="6">
    <source>
        <dbReference type="ARBA" id="ARBA00022884"/>
    </source>
</evidence>
<feature type="binding site" evidence="11">
    <location>
        <position position="122"/>
    </location>
    <ligand>
        <name>S-adenosyl-L-methionine</name>
        <dbReference type="ChEBI" id="CHEBI:59789"/>
    </ligand>
</feature>
<keyword evidence="14" id="KW-1185">Reference proteome</keyword>
<evidence type="ECO:0000256" key="8">
    <source>
        <dbReference type="ARBA" id="ARBA00023015"/>
    </source>
</evidence>
<keyword evidence="2 12" id="KW-0698">rRNA processing</keyword>
<dbReference type="GO" id="GO:0034246">
    <property type="term" value="F:mitochondrial transcription factor activity"/>
    <property type="evidence" value="ECO:0007669"/>
    <property type="project" value="TreeGrafter"/>
</dbReference>
<keyword evidence="3 11" id="KW-0489">Methyltransferase</keyword>
<dbReference type="AlphaFoldDB" id="A0AAV2BXU2"/>
<accession>A0AAV2BXU2</accession>
<comment type="subcellular location">
    <subcellularLocation>
        <location evidence="1">Mitochondrion</location>
    </subcellularLocation>
</comment>
<reference evidence="13 14" key="1">
    <citation type="submission" date="2024-04" db="EMBL/GenBank/DDBJ databases">
        <authorList>
            <person name="Rising A."/>
            <person name="Reimegard J."/>
            <person name="Sonavane S."/>
            <person name="Akerstrom W."/>
            <person name="Nylinder S."/>
            <person name="Hedman E."/>
            <person name="Kallberg Y."/>
        </authorList>
    </citation>
    <scope>NUCLEOTIDE SEQUENCE [LARGE SCALE GENOMIC DNA]</scope>
</reference>
<evidence type="ECO:0000313" key="13">
    <source>
        <dbReference type="EMBL" id="CAL1300710.1"/>
    </source>
</evidence>
<sequence>MFRQYLDCFQMLNKSFHLLELLRFYKVNNLNFIRNASTGKKLLKMNKYDMESAYKVSNNKKSSRITQPDDYFYVCDPVSADTIAYHLCENWKDGYVFEINPGPGVVSKALLKAGVPRLRILEKNEDFLLELKELSKQHSNLEIIEEDFLFLPFIEHRSFDDDSISYLEAFFKDVPNLSWNEGAPFRIFSIISSKKSLTFLRFLLAVLPNRSSIFFYGRCELFLLLPHSEYLYLIAEHKKNFSIYRWSTVLYRLFFEITILDKFRPDIFSPSPSGRDKKKKEENDFYLVKFIPRSDLFSSRVNDNKLKDFYFFIRYHLVRRTWLVIPTLEGWVPSCGPRLIKEGMRVFTRFGDLSPEQLLMLFNQFSSWPEYEQSPFHRSLRKFYRKESLPYDDDENSRTKLF</sequence>
<feature type="binding site" evidence="11">
    <location>
        <position position="74"/>
    </location>
    <ligand>
        <name>S-adenosyl-L-methionine</name>
        <dbReference type="ChEBI" id="CHEBI:59789"/>
    </ligand>
</feature>
<keyword evidence="6 11" id="KW-0694">RNA-binding</keyword>
<feature type="binding site" evidence="11">
    <location>
        <position position="176"/>
    </location>
    <ligand>
        <name>S-adenosyl-L-methionine</name>
        <dbReference type="ChEBI" id="CHEBI:59789"/>
    </ligand>
</feature>
<keyword evidence="8" id="KW-0805">Transcription regulation</keyword>
<dbReference type="Pfam" id="PF00398">
    <property type="entry name" value="RrnaAD"/>
    <property type="match status" value="1"/>
</dbReference>
<dbReference type="InterPro" id="IPR001737">
    <property type="entry name" value="KsgA/Erm"/>
</dbReference>
<keyword evidence="4 11" id="KW-0808">Transferase</keyword>
<dbReference type="EMBL" id="CAXIEN010000572">
    <property type="protein sequence ID" value="CAL1300710.1"/>
    <property type="molecule type" value="Genomic_DNA"/>
</dbReference>
<dbReference type="GO" id="GO:0003723">
    <property type="term" value="F:RNA binding"/>
    <property type="evidence" value="ECO:0007669"/>
    <property type="project" value="UniProtKB-UniRule"/>
</dbReference>
<keyword evidence="5 11" id="KW-0949">S-adenosyl-L-methionine</keyword>